<gene>
    <name evidence="1" type="ORF">V9T40_002770</name>
</gene>
<dbReference type="AlphaFoldDB" id="A0AAN9TGR6"/>
<comment type="caution">
    <text evidence="1">The sequence shown here is derived from an EMBL/GenBank/DDBJ whole genome shotgun (WGS) entry which is preliminary data.</text>
</comment>
<evidence type="ECO:0000313" key="2">
    <source>
        <dbReference type="Proteomes" id="UP001367676"/>
    </source>
</evidence>
<protein>
    <submittedName>
        <fullName evidence="1">Uncharacterized protein</fullName>
    </submittedName>
</protein>
<dbReference type="Proteomes" id="UP001367676">
    <property type="component" value="Unassembled WGS sequence"/>
</dbReference>
<keyword evidence="2" id="KW-1185">Reference proteome</keyword>
<accession>A0AAN9TGR6</accession>
<sequence length="445" mass="52163">MDSIEHDQKRHNCKRRSVNLGEEFQVTDTKELWLFLYECPNAYKIENRSYNGDIETEKFYIPMRIFIIGGHPRNSVVVGYQHEQRHHPIKLFTVFSDVPLAKLEDLNLMKRNASYKKPSDQLKKFNNLIVKRDPYLADQRAEADDLIRAEPAYWKFGYTYDKFSVCELDYDQKISVCEAIFSSEMFEFKMDLIENNHPKLSCERRLVDLSGGSQVTDKKELLLSMYECPNPYKLESRYYNGKKEAVMFSIPAHFFIIGGYFRNSVVLGYQHAGIPRPVKFRTVFLDVPLEQLQLLRFMKRNKNYEKRTEERKFTQIIVERETSRGESVDRFQLLADNEVLYNNEIRKMSEITSVEIASFRCPVLRKLTRNLFFLGSLHNHEPGLIAFMKIPPFVEIFPDAVITGLNRQGVIEKKSESMVAPTPRRLGHPVVIENLNFLEDLLKIV</sequence>
<proteinExistence type="predicted"/>
<name>A0AAN9TGR6_9HEMI</name>
<reference evidence="1 2" key="1">
    <citation type="submission" date="2024-03" db="EMBL/GenBank/DDBJ databases">
        <title>Adaptation during the transition from Ophiocordyceps entomopathogen to insect associate is accompanied by gene loss and intensified selection.</title>
        <authorList>
            <person name="Ward C.M."/>
            <person name="Onetto C.A."/>
            <person name="Borneman A.R."/>
        </authorList>
    </citation>
    <scope>NUCLEOTIDE SEQUENCE [LARGE SCALE GENOMIC DNA]</scope>
    <source>
        <strain evidence="1">AWRI1</strain>
        <tissue evidence="1">Single Adult Female</tissue>
    </source>
</reference>
<evidence type="ECO:0000313" key="1">
    <source>
        <dbReference type="EMBL" id="KAK7591157.1"/>
    </source>
</evidence>
<dbReference type="EMBL" id="JBBCAQ010000022">
    <property type="protein sequence ID" value="KAK7591157.1"/>
    <property type="molecule type" value="Genomic_DNA"/>
</dbReference>
<organism evidence="1 2">
    <name type="scientific">Parthenolecanium corni</name>
    <dbReference type="NCBI Taxonomy" id="536013"/>
    <lineage>
        <taxon>Eukaryota</taxon>
        <taxon>Metazoa</taxon>
        <taxon>Ecdysozoa</taxon>
        <taxon>Arthropoda</taxon>
        <taxon>Hexapoda</taxon>
        <taxon>Insecta</taxon>
        <taxon>Pterygota</taxon>
        <taxon>Neoptera</taxon>
        <taxon>Paraneoptera</taxon>
        <taxon>Hemiptera</taxon>
        <taxon>Sternorrhyncha</taxon>
        <taxon>Coccoidea</taxon>
        <taxon>Coccidae</taxon>
        <taxon>Parthenolecanium</taxon>
    </lineage>
</organism>